<name>A0A387AR35_9LACO</name>
<evidence type="ECO:0000256" key="3">
    <source>
        <dbReference type="ARBA" id="ARBA00023306"/>
    </source>
</evidence>
<comment type="subunit">
    <text evidence="5">Homodimer. Interacts with FtsZ.</text>
</comment>
<comment type="function">
    <text evidence="4 5">Cell division protein that is part of the divisome complex and is recruited early to the Z-ring. Probably stimulates Z-ring formation, perhaps through the cross-linking of FtsZ protofilaments. Its function overlaps with FtsA.</text>
</comment>
<dbReference type="GO" id="GO:0043093">
    <property type="term" value="P:FtsZ-dependent cytokinesis"/>
    <property type="evidence" value="ECO:0007669"/>
    <property type="project" value="UniProtKB-UniRule"/>
</dbReference>
<comment type="similarity">
    <text evidence="5">Belongs to the SepF family.</text>
</comment>
<comment type="subcellular location">
    <subcellularLocation>
        <location evidence="5">Cytoplasm</location>
    </subcellularLocation>
    <text evidence="5">Localizes to the division site, in a FtsZ-dependent manner.</text>
</comment>
<keyword evidence="2 5" id="KW-0717">Septation</keyword>
<dbReference type="InterPro" id="IPR038594">
    <property type="entry name" value="SepF-like_sf"/>
</dbReference>
<evidence type="ECO:0000256" key="4">
    <source>
        <dbReference type="ARBA" id="ARBA00044936"/>
    </source>
</evidence>
<dbReference type="OrthoDB" id="9815206at2"/>
<dbReference type="GO" id="GO:0000917">
    <property type="term" value="P:division septum assembly"/>
    <property type="evidence" value="ECO:0007669"/>
    <property type="project" value="UniProtKB-KW"/>
</dbReference>
<dbReference type="InterPro" id="IPR023052">
    <property type="entry name" value="Cell_div_SepF"/>
</dbReference>
<evidence type="ECO:0000313" key="7">
    <source>
        <dbReference type="EMBL" id="AYF92433.1"/>
    </source>
</evidence>
<accession>A0A387AR35</accession>
<protein>
    <recommendedName>
        <fullName evidence="5">Cell division protein SepF</fullName>
    </recommendedName>
</protein>
<feature type="region of interest" description="Disordered" evidence="6">
    <location>
        <begin position="16"/>
        <end position="42"/>
    </location>
</feature>
<dbReference type="GO" id="GO:0005737">
    <property type="term" value="C:cytoplasm"/>
    <property type="evidence" value="ECO:0007669"/>
    <property type="project" value="UniProtKB-SubCell"/>
</dbReference>
<keyword evidence="5" id="KW-0963">Cytoplasm</keyword>
<evidence type="ECO:0000256" key="2">
    <source>
        <dbReference type="ARBA" id="ARBA00023210"/>
    </source>
</evidence>
<dbReference type="PANTHER" id="PTHR35798:SF1">
    <property type="entry name" value="CELL DIVISION PROTEIN SEPF"/>
    <property type="match status" value="1"/>
</dbReference>
<organism evidence="7 8">
    <name type="scientific">Apilactobacillus bombintestini</name>
    <dbReference type="NCBI Taxonomy" id="2419772"/>
    <lineage>
        <taxon>Bacteria</taxon>
        <taxon>Bacillati</taxon>
        <taxon>Bacillota</taxon>
        <taxon>Bacilli</taxon>
        <taxon>Lactobacillales</taxon>
        <taxon>Lactobacillaceae</taxon>
        <taxon>Apilactobacillus</taxon>
    </lineage>
</organism>
<dbReference type="Gene3D" id="3.30.110.150">
    <property type="entry name" value="SepF-like protein"/>
    <property type="match status" value="1"/>
</dbReference>
<dbReference type="RefSeq" id="WP_120784201.1">
    <property type="nucleotide sequence ID" value="NZ_CP032626.1"/>
</dbReference>
<evidence type="ECO:0000256" key="6">
    <source>
        <dbReference type="SAM" id="MobiDB-lite"/>
    </source>
</evidence>
<evidence type="ECO:0000256" key="5">
    <source>
        <dbReference type="HAMAP-Rule" id="MF_01197"/>
    </source>
</evidence>
<gene>
    <name evidence="5" type="primary">sepF</name>
    <name evidence="7" type="ORF">D7I45_02610</name>
</gene>
<dbReference type="InterPro" id="IPR007561">
    <property type="entry name" value="Cell_div_SepF/SepF-rel"/>
</dbReference>
<dbReference type="EMBL" id="CP032626">
    <property type="protein sequence ID" value="AYF92433.1"/>
    <property type="molecule type" value="Genomic_DNA"/>
</dbReference>
<evidence type="ECO:0000256" key="1">
    <source>
        <dbReference type="ARBA" id="ARBA00022618"/>
    </source>
</evidence>
<dbReference type="Pfam" id="PF04472">
    <property type="entry name" value="SepF"/>
    <property type="match status" value="1"/>
</dbReference>
<dbReference type="Proteomes" id="UP000272003">
    <property type="component" value="Chromosome"/>
</dbReference>
<keyword evidence="3 5" id="KW-0131">Cell cycle</keyword>
<reference evidence="7 8" key="1">
    <citation type="submission" date="2018-09" db="EMBL/GenBank/DDBJ databases">
        <title>Genome sequencing of strain BHWM-4.</title>
        <authorList>
            <person name="Heo J."/>
            <person name="Kim S.-J."/>
            <person name="Kwon S.-W."/>
        </authorList>
    </citation>
    <scope>NUCLEOTIDE SEQUENCE [LARGE SCALE GENOMIC DNA]</scope>
    <source>
        <strain evidence="7 8">BHWM-4</strain>
    </source>
</reference>
<keyword evidence="1 5" id="KW-0132">Cell division</keyword>
<sequence length="132" mass="15225">MTAKFSFSKFFGTDYDEDETDYPETNENENRDKVVSISKNRGTQSSKISVFEPKIYADVKIIAKKLIDNNAVIINFDTASDDVTRRIIDFLNGVVFTIDGNIERISELVFLFTPHNYHVDGEIKKSMNERMR</sequence>
<dbReference type="KEGG" id="abom:D7I45_02610"/>
<evidence type="ECO:0000313" key="8">
    <source>
        <dbReference type="Proteomes" id="UP000272003"/>
    </source>
</evidence>
<feature type="compositionally biased region" description="Acidic residues" evidence="6">
    <location>
        <begin position="16"/>
        <end position="27"/>
    </location>
</feature>
<keyword evidence="8" id="KW-1185">Reference proteome</keyword>
<proteinExistence type="inferred from homology"/>
<dbReference type="HAMAP" id="MF_01197">
    <property type="entry name" value="SepF"/>
    <property type="match status" value="1"/>
</dbReference>
<dbReference type="PANTHER" id="PTHR35798">
    <property type="entry name" value="CELL DIVISION PROTEIN SEPF"/>
    <property type="match status" value="1"/>
</dbReference>
<dbReference type="AlphaFoldDB" id="A0A387AR35"/>